<sequence length="95" mass="11265">MTQQDLLLNMIPAFFGVIDDHFRAIAYDYTEDSISLYVYLSTVHTEDDYEAVDIAITEMMASLPNLKYQYIEMIHDLRPINELNVYKGWFYIKKQ</sequence>
<keyword evidence="2" id="KW-1185">Reference proteome</keyword>
<dbReference type="AlphaFoldDB" id="A0A161RY85"/>
<protein>
    <submittedName>
        <fullName evidence="1">Uncharacterized protein</fullName>
    </submittedName>
</protein>
<dbReference type="Pfam" id="PF26541">
    <property type="entry name" value="MafI2"/>
    <property type="match status" value="1"/>
</dbReference>
<dbReference type="EMBL" id="LQNU01000076">
    <property type="protein sequence ID" value="KZE76579.1"/>
    <property type="molecule type" value="Genomic_DNA"/>
</dbReference>
<evidence type="ECO:0000313" key="2">
    <source>
        <dbReference type="Proteomes" id="UP000076630"/>
    </source>
</evidence>
<accession>A0A161RY85</accession>
<dbReference type="OrthoDB" id="9182495at2"/>
<gene>
    <name evidence="1" type="ORF">AV926_15665</name>
</gene>
<comment type="caution">
    <text evidence="1">The sequence shown here is derived from an EMBL/GenBank/DDBJ whole genome shotgun (WGS) entry which is preliminary data.</text>
</comment>
<name>A0A161RY85_9FLAO</name>
<dbReference type="Proteomes" id="UP000076630">
    <property type="component" value="Unassembled WGS sequence"/>
</dbReference>
<dbReference type="RefSeq" id="WP_038985992.1">
    <property type="nucleotide sequence ID" value="NZ_JACAJN010000002.1"/>
</dbReference>
<evidence type="ECO:0000313" key="1">
    <source>
        <dbReference type="EMBL" id="KZE76579.1"/>
    </source>
</evidence>
<proteinExistence type="predicted"/>
<reference evidence="1 2" key="1">
    <citation type="submission" date="2016-01" db="EMBL/GenBank/DDBJ databases">
        <title>Whole genome sequencing of Myroides marinus L41.</title>
        <authorList>
            <person name="Hong K.W."/>
        </authorList>
    </citation>
    <scope>NUCLEOTIDE SEQUENCE [LARGE SCALE GENOMIC DNA]</scope>
    <source>
        <strain evidence="1 2">L41</strain>
    </source>
</reference>
<dbReference type="InterPro" id="IPR058702">
    <property type="entry name" value="MafI2-like"/>
</dbReference>
<organism evidence="1 2">
    <name type="scientific">Myroides marinus</name>
    <dbReference type="NCBI Taxonomy" id="703342"/>
    <lineage>
        <taxon>Bacteria</taxon>
        <taxon>Pseudomonadati</taxon>
        <taxon>Bacteroidota</taxon>
        <taxon>Flavobacteriia</taxon>
        <taxon>Flavobacteriales</taxon>
        <taxon>Flavobacteriaceae</taxon>
        <taxon>Myroides</taxon>
    </lineage>
</organism>